<dbReference type="OrthoDB" id="1452541at2"/>
<name>A0A7L4ZSZ0_9FLAO</name>
<dbReference type="KEGG" id="kan:IMCC3317_45170"/>
<keyword evidence="1" id="KW-0472">Membrane</keyword>
<feature type="transmembrane region" description="Helical" evidence="1">
    <location>
        <begin position="12"/>
        <end position="32"/>
    </location>
</feature>
<dbReference type="AlphaFoldDB" id="A0A7L4ZSZ0"/>
<gene>
    <name evidence="2" type="ORF">IMCC3317_45170</name>
</gene>
<feature type="transmembrane region" description="Helical" evidence="1">
    <location>
        <begin position="94"/>
        <end position="113"/>
    </location>
</feature>
<feature type="transmembrane region" description="Helical" evidence="1">
    <location>
        <begin position="69"/>
        <end position="87"/>
    </location>
</feature>
<evidence type="ECO:0000313" key="3">
    <source>
        <dbReference type="Proteomes" id="UP000464657"/>
    </source>
</evidence>
<evidence type="ECO:0000256" key="1">
    <source>
        <dbReference type="SAM" id="Phobius"/>
    </source>
</evidence>
<dbReference type="RefSeq" id="WP_160131621.1">
    <property type="nucleotide sequence ID" value="NZ_CP019288.1"/>
</dbReference>
<organism evidence="2 3">
    <name type="scientific">Kordia antarctica</name>
    <dbReference type="NCBI Taxonomy" id="1218801"/>
    <lineage>
        <taxon>Bacteria</taxon>
        <taxon>Pseudomonadati</taxon>
        <taxon>Bacteroidota</taxon>
        <taxon>Flavobacteriia</taxon>
        <taxon>Flavobacteriales</taxon>
        <taxon>Flavobacteriaceae</taxon>
        <taxon>Kordia</taxon>
    </lineage>
</organism>
<feature type="transmembrane region" description="Helical" evidence="1">
    <location>
        <begin position="44"/>
        <end position="63"/>
    </location>
</feature>
<dbReference type="Proteomes" id="UP000464657">
    <property type="component" value="Chromosome"/>
</dbReference>
<sequence length="153" mass="17746">MTYVNALEQFLTASICIVLLYNFLTTVLFCFQKELLFEKKKIQIGQKILLILTLIAFGIYLFTAKTIPTDLFILPWIWGFLASHLFIVRKNRWLNELLGLGMLLAITIILFFKQTEIIQTVFDVEMYRIKYEIVGAYVSLGFVLGALFWTKSA</sequence>
<dbReference type="EMBL" id="CP019288">
    <property type="protein sequence ID" value="QHI39116.1"/>
    <property type="molecule type" value="Genomic_DNA"/>
</dbReference>
<keyword evidence="1" id="KW-0812">Transmembrane</keyword>
<keyword evidence="1" id="KW-1133">Transmembrane helix</keyword>
<reference evidence="2 3" key="1">
    <citation type="journal article" date="2013" name="Int. J. Syst. Evol. Microbiol.">
        <title>Kordia antarctica sp. nov., isolated from Antarctic seawater.</title>
        <authorList>
            <person name="Baek K."/>
            <person name="Choi A."/>
            <person name="Kang I."/>
            <person name="Lee K."/>
            <person name="Cho J.C."/>
        </authorList>
    </citation>
    <scope>NUCLEOTIDE SEQUENCE [LARGE SCALE GENOMIC DNA]</scope>
    <source>
        <strain evidence="2 3">IMCC3317</strain>
    </source>
</reference>
<feature type="transmembrane region" description="Helical" evidence="1">
    <location>
        <begin position="133"/>
        <end position="150"/>
    </location>
</feature>
<accession>A0A7L4ZSZ0</accession>
<proteinExistence type="predicted"/>
<evidence type="ECO:0000313" key="2">
    <source>
        <dbReference type="EMBL" id="QHI39116.1"/>
    </source>
</evidence>
<keyword evidence="3" id="KW-1185">Reference proteome</keyword>
<protein>
    <submittedName>
        <fullName evidence="2">Uncharacterized protein</fullName>
    </submittedName>
</protein>